<organism evidence="1 2">
    <name type="scientific">Paenibacillus wynnii</name>
    <dbReference type="NCBI Taxonomy" id="268407"/>
    <lineage>
        <taxon>Bacteria</taxon>
        <taxon>Bacillati</taxon>
        <taxon>Bacillota</taxon>
        <taxon>Bacilli</taxon>
        <taxon>Bacillales</taxon>
        <taxon>Paenibacillaceae</taxon>
        <taxon>Paenibacillus</taxon>
    </lineage>
</organism>
<reference evidence="1 2" key="2">
    <citation type="submission" date="2014-10" db="EMBL/GenBank/DDBJ databases">
        <title>Comparative genomics of the Paenibacillus odorifer group.</title>
        <authorList>
            <person name="Tsai Y.-C."/>
            <person name="Martin N."/>
            <person name="Korlach J."/>
            <person name="Wiedmann M."/>
        </authorList>
    </citation>
    <scope>NUCLEOTIDE SEQUENCE [LARGE SCALE GENOMIC DNA]</scope>
    <source>
        <strain evidence="1 2">DSM 18334</strain>
    </source>
</reference>
<dbReference type="EMBL" id="JQCR01000001">
    <property type="protein sequence ID" value="KGE21034.1"/>
    <property type="molecule type" value="Genomic_DNA"/>
</dbReference>
<dbReference type="AlphaFoldDB" id="A0A098MES6"/>
<reference evidence="1 2" key="1">
    <citation type="submission" date="2014-08" db="EMBL/GenBank/DDBJ databases">
        <authorList>
            <person name="den Bakker H.C."/>
        </authorList>
    </citation>
    <scope>NUCLEOTIDE SEQUENCE [LARGE SCALE GENOMIC DNA]</scope>
    <source>
        <strain evidence="1 2">DSM 18334</strain>
    </source>
</reference>
<accession>A0A098MES6</accession>
<comment type="caution">
    <text evidence="1">The sequence shown here is derived from an EMBL/GenBank/DDBJ whole genome shotgun (WGS) entry which is preliminary data.</text>
</comment>
<protein>
    <submittedName>
        <fullName evidence="1">Uncharacterized protein</fullName>
    </submittedName>
</protein>
<gene>
    <name evidence="1" type="ORF">PWYN_02435</name>
</gene>
<sequence>MDGDLYEYVISSGSTRKILDLPYTSYVERFVFNGNQALWKQRNFDQYGKNVYLNLDAVNPQPTDLTLPVIQGKSEYRQMSISKRYAVWLETSGDKVMLMGVDLELGNAFNLGAIKVAQFVGFNGEKLALVIDDKLVYRNIVRSN</sequence>
<evidence type="ECO:0000313" key="1">
    <source>
        <dbReference type="EMBL" id="KGE21034.1"/>
    </source>
</evidence>
<proteinExistence type="predicted"/>
<evidence type="ECO:0000313" key="2">
    <source>
        <dbReference type="Proteomes" id="UP000029734"/>
    </source>
</evidence>
<dbReference type="Proteomes" id="UP000029734">
    <property type="component" value="Unassembled WGS sequence"/>
</dbReference>
<dbReference type="STRING" id="268407.PWYN_02435"/>
<keyword evidence="2" id="KW-1185">Reference proteome</keyword>
<name>A0A098MES6_9BACL</name>